<dbReference type="InterPro" id="IPR044893">
    <property type="entry name" value="RNA_pol_Rpb1_clamp_domain"/>
</dbReference>
<dbReference type="PANTHER" id="PTHR19376">
    <property type="entry name" value="DNA-DIRECTED RNA POLYMERASE"/>
    <property type="match status" value="1"/>
</dbReference>
<dbReference type="KEGG" id="dci:103513318"/>
<dbReference type="InterPro" id="IPR007080">
    <property type="entry name" value="RNA_pol_Rpb1_1"/>
</dbReference>
<dbReference type="Gene3D" id="1.10.132.30">
    <property type="match status" value="1"/>
</dbReference>
<evidence type="ECO:0000256" key="4">
    <source>
        <dbReference type="ARBA" id="ARBA00022679"/>
    </source>
</evidence>
<sequence>MKEKIITRQEVVPEILKLKYYTDQEVKQLSVVKVFSPITFNSLGHTIPGGLYDLAMGPISERGDPCTTCGNNYTKCKGHIGHIELPVPVINTLFFRDVQLLLKLSCFLCHKINIPATSQLLFINQIKLLDAGYVTQAKDLEETLFNEENLRLHPAQLVQLVDSHVQSILAHGTKICDINDYKGGEELRSAFVAQVLSRHVKRKCIFCATPINAISYQQRKIIKSFKIDKDNLDQSLDKSLNKSSNQIIRKREQGYVMASEVEADFKKLWTNEHLFLKCLIPVLDTTKELIATDIMFIRSLVVPPNNLRPLSMEQMPPVEHSRNKLYQSILYSCGSLKSVIMAMKNKEQSDLLSEALKGIRGDTLNNKLQNSWHELQYNVDLLMDAKLNINKTTGAHQIDGLKQMLDGKTGMIRQNMMGKRVNFAGRSVITPDPYLNIDSIGVPLEFAKTLTYPVPVTPWNVTLLRKMVINGPNVYPGANMIQNEDGSVVRISSSQAVQRESLAKRLITPEGILVHDIVLIDHILGSLIQLDEIGRAEASFLMNVSSQYLVPKDGSPLSGLIQDHVISGAKLSLRDTFLTRAEYMNLVYQALCILNTEIRTLPPTIWKPMPLWTGKQVLSTVIINLTPKDKVPITLNSTSKIPLKAWNYNASPLTAHMDQKEMSEFMVTIRHGELLSGILDKKQFGSTQYGLVHAVWDTHGAEHAISLLSCLAKLFTVYLQRVGFTLGVRDILVRQERDRKRTKIINKARRLGTEAACNALGLPLDTDPEIISSQLQEAYASIPQFRAQIDRQYKSLLDKVTNNINQVCLPEGLIEPFPANNLQFMVESGAKGSTVNTMQISCLLGQIELEGKRPAMMVSGRTLPSFLPYEVSPRAGGFVDGRFMTGIQPQEFFFHCMAGREGLIDTAVKTSRSGYLQRCLVKHLEGLTVHYDMTVRDSDLSLIQVLYGEDGLDVTKRQYLTDKQFSFLEDNIKSIVDKKDIRDMKQSPSYATLTARKQELDQWRLKHGDQDNRRQSPFTLFCDKMKKSLPEYSAEEKVVSTTGSNRLEHGEQGNRRQSPFTLFRDKMKKSLPEYSAEEKSIVDKKDIRDMKQSPSYATLTARKQELDQWRLKHGDQDNRRQSPFTLFCDKMKKSLPEYSAEEKVVSTTGRTKFTMDLLEQWYQLDDKARKKYRKKFKACPQPLISTFQPDAHFGSISENLADSVVKYTKGRTDASHVDKFYDMIFYKNLLSLANPGENVGVLAAQSIGEPSTQMTLNTFHFAGRGDMNVTLGIPRLREILMMATKAIKTPSMEIPFLPDMPKLEKKANRLAKSMTRITMADVLEKVKIKEWLEISPEPHMNYQMKFCFIPAHMYRDKTSVKPSKIIDHFERKFLKELEVAIAKRAAQGLKNMNIEQSRDQMEDDVEDDEGEGAEGAGAALGRVDVSSDEERDEEDAVQSHKKVNQEEDNDFEEPEDEERMSEREEDDNTSNIGERFKIEFRDSTNVFVKDVVNQHNIVHKYSYDKKNHMWCKHLLKTDGINVNFISQYRHLLDLNKLYVNDIHYMASTYGIEAANRVIIREVKNVFAVYGIEVDPRHLSLVADYMTHSGTYVAMNRNGIRLNPSFIQKMTFEMPLEKIRQASMQGREDSLRAPSARVMLGQECRQGTGLFQLRNREKKKKKVEAKG</sequence>
<evidence type="ECO:0000256" key="7">
    <source>
        <dbReference type="ARBA" id="ARBA00022833"/>
    </source>
</evidence>
<dbReference type="Gene3D" id="3.30.1490.180">
    <property type="entry name" value="RNA polymerase ii"/>
    <property type="match status" value="1"/>
</dbReference>
<dbReference type="PaxDb" id="121845-A0A1S3D807"/>
<dbReference type="GO" id="GO:0006351">
    <property type="term" value="P:DNA-templated transcription"/>
    <property type="evidence" value="ECO:0007669"/>
    <property type="project" value="InterPro"/>
</dbReference>
<feature type="compositionally biased region" description="Acidic residues" evidence="12">
    <location>
        <begin position="1426"/>
        <end position="1436"/>
    </location>
</feature>
<name>A0A1S3D807_DIACI</name>
<evidence type="ECO:0000313" key="14">
    <source>
        <dbReference type="Proteomes" id="UP000079169"/>
    </source>
</evidence>
<dbReference type="FunFam" id="3.30.1490.180:FF:000003">
    <property type="entry name" value="DNA-directed RNA polymerase subunit"/>
    <property type="match status" value="1"/>
</dbReference>
<keyword evidence="4 11" id="KW-0808">Transferase</keyword>
<proteinExistence type="inferred from homology"/>
<comment type="similarity">
    <text evidence="2 11">Belongs to the RNA polymerase beta' chain family.</text>
</comment>
<dbReference type="Gene3D" id="4.10.860.120">
    <property type="entry name" value="RNA polymerase II, clamp domain"/>
    <property type="match status" value="1"/>
</dbReference>
<gene>
    <name evidence="15" type="primary">LOC103513318</name>
</gene>
<dbReference type="SUPFAM" id="SSF64484">
    <property type="entry name" value="beta and beta-prime subunits of DNA dependent RNA-polymerase"/>
    <property type="match status" value="1"/>
</dbReference>
<comment type="catalytic activity">
    <reaction evidence="11">
        <text>RNA(n) + a ribonucleoside 5'-triphosphate = RNA(n+1) + diphosphate</text>
        <dbReference type="Rhea" id="RHEA:21248"/>
        <dbReference type="Rhea" id="RHEA-COMP:14527"/>
        <dbReference type="Rhea" id="RHEA-COMP:17342"/>
        <dbReference type="ChEBI" id="CHEBI:33019"/>
        <dbReference type="ChEBI" id="CHEBI:61557"/>
        <dbReference type="ChEBI" id="CHEBI:140395"/>
        <dbReference type="EC" id="2.7.7.6"/>
    </reaction>
</comment>
<feature type="compositionally biased region" description="Acidic residues" evidence="12">
    <location>
        <begin position="1446"/>
        <end position="1468"/>
    </location>
</feature>
<keyword evidence="9 11" id="KW-0804">Transcription</keyword>
<dbReference type="Pfam" id="PF04997">
    <property type="entry name" value="RNA_pol_Rpb1_1"/>
    <property type="match status" value="1"/>
</dbReference>
<evidence type="ECO:0000256" key="1">
    <source>
        <dbReference type="ARBA" id="ARBA00004123"/>
    </source>
</evidence>
<dbReference type="InterPro" id="IPR007083">
    <property type="entry name" value="RNA_pol_Rpb1_4"/>
</dbReference>
<keyword evidence="10" id="KW-0539">Nucleus</keyword>
<keyword evidence="8" id="KW-0460">Magnesium</keyword>
<dbReference type="CDD" id="cd01435">
    <property type="entry name" value="RNAP_I_RPA1_N"/>
    <property type="match status" value="1"/>
</dbReference>
<dbReference type="Pfam" id="PF04983">
    <property type="entry name" value="RNA_pol_Rpb1_3"/>
    <property type="match status" value="1"/>
</dbReference>
<dbReference type="STRING" id="121845.A0A1S3D807"/>
<dbReference type="Gene3D" id="1.10.357.120">
    <property type="match status" value="1"/>
</dbReference>
<dbReference type="EC" id="2.7.7.6" evidence="11"/>
<evidence type="ECO:0000313" key="15">
    <source>
        <dbReference type="RefSeq" id="XP_008476357.1"/>
    </source>
</evidence>
<evidence type="ECO:0000256" key="11">
    <source>
        <dbReference type="RuleBase" id="RU004279"/>
    </source>
</evidence>
<evidence type="ECO:0000259" key="13">
    <source>
        <dbReference type="SMART" id="SM00663"/>
    </source>
</evidence>
<dbReference type="InterPro" id="IPR045867">
    <property type="entry name" value="DNA-dir_RpoC_beta_prime"/>
</dbReference>
<keyword evidence="3 11" id="KW-0240">DNA-directed RNA polymerase</keyword>
<dbReference type="Gene3D" id="6.10.250.2940">
    <property type="match status" value="1"/>
</dbReference>
<keyword evidence="5 11" id="KW-0548">Nucleotidyltransferase</keyword>
<accession>A0A1S3D807</accession>
<dbReference type="Pfam" id="PF00623">
    <property type="entry name" value="RNA_pol_Rpb1_2"/>
    <property type="match status" value="1"/>
</dbReference>
<keyword evidence="14" id="KW-1185">Reference proteome</keyword>
<dbReference type="GO" id="GO:0005736">
    <property type="term" value="C:RNA polymerase I complex"/>
    <property type="evidence" value="ECO:0007669"/>
    <property type="project" value="TreeGrafter"/>
</dbReference>
<feature type="compositionally biased region" description="Acidic residues" evidence="12">
    <location>
        <begin position="1401"/>
        <end position="1412"/>
    </location>
</feature>
<dbReference type="Pfam" id="PF05000">
    <property type="entry name" value="RNA_pol_Rpb1_4"/>
    <property type="match status" value="1"/>
</dbReference>
<dbReference type="PANTHER" id="PTHR19376:SF11">
    <property type="entry name" value="DNA-DIRECTED RNA POLYMERASE I SUBUNIT RPA1"/>
    <property type="match status" value="1"/>
</dbReference>
<dbReference type="InterPro" id="IPR006592">
    <property type="entry name" value="RNA_pol_N"/>
</dbReference>
<dbReference type="GeneID" id="103513318"/>
<dbReference type="InterPro" id="IPR000722">
    <property type="entry name" value="RNA_pol_asu"/>
</dbReference>
<dbReference type="GO" id="GO:0046872">
    <property type="term" value="F:metal ion binding"/>
    <property type="evidence" value="ECO:0007669"/>
    <property type="project" value="UniProtKB-KW"/>
</dbReference>
<dbReference type="InterPro" id="IPR015699">
    <property type="entry name" value="DNA-dir_RNA_pol1_lsu_N"/>
</dbReference>
<keyword evidence="7" id="KW-0862">Zinc</keyword>
<evidence type="ECO:0000256" key="9">
    <source>
        <dbReference type="ARBA" id="ARBA00023163"/>
    </source>
</evidence>
<dbReference type="InterPro" id="IPR007081">
    <property type="entry name" value="RNA_pol_Rpb1_5"/>
</dbReference>
<reference evidence="15" key="1">
    <citation type="submission" date="2025-08" db="UniProtKB">
        <authorList>
            <consortium name="RefSeq"/>
        </authorList>
    </citation>
    <scope>IDENTIFICATION</scope>
</reference>
<comment type="function">
    <text evidence="11">DNA-dependent RNA polymerase catalyzes the transcription of DNA into RNA using the four ribonucleoside triphosphates as substrates.</text>
</comment>
<comment type="subcellular location">
    <subcellularLocation>
        <location evidence="1">Nucleus</location>
    </subcellularLocation>
</comment>
<dbReference type="Gene3D" id="3.30.70.2850">
    <property type="match status" value="1"/>
</dbReference>
<dbReference type="InterPro" id="IPR047107">
    <property type="entry name" value="DNA-dir_RNA_pol1_lsu_C"/>
</dbReference>
<organism evidence="14 15">
    <name type="scientific">Diaphorina citri</name>
    <name type="common">Asian citrus psyllid</name>
    <dbReference type="NCBI Taxonomy" id="121845"/>
    <lineage>
        <taxon>Eukaryota</taxon>
        <taxon>Metazoa</taxon>
        <taxon>Ecdysozoa</taxon>
        <taxon>Arthropoda</taxon>
        <taxon>Hexapoda</taxon>
        <taxon>Insecta</taxon>
        <taxon>Pterygota</taxon>
        <taxon>Neoptera</taxon>
        <taxon>Paraneoptera</taxon>
        <taxon>Hemiptera</taxon>
        <taxon>Sternorrhyncha</taxon>
        <taxon>Psylloidea</taxon>
        <taxon>Psyllidae</taxon>
        <taxon>Diaphorininae</taxon>
        <taxon>Diaphorina</taxon>
    </lineage>
</organism>
<evidence type="ECO:0000256" key="10">
    <source>
        <dbReference type="ARBA" id="ARBA00023242"/>
    </source>
</evidence>
<dbReference type="CDD" id="cd02735">
    <property type="entry name" value="RNAP_I_Rpa1_C"/>
    <property type="match status" value="1"/>
</dbReference>
<evidence type="ECO:0000256" key="12">
    <source>
        <dbReference type="SAM" id="MobiDB-lite"/>
    </source>
</evidence>
<protein>
    <recommendedName>
        <fullName evidence="11">DNA-directed RNA polymerase subunit</fullName>
        <ecNumber evidence="11">2.7.7.6</ecNumber>
    </recommendedName>
</protein>
<feature type="region of interest" description="Disordered" evidence="12">
    <location>
        <begin position="1392"/>
        <end position="1475"/>
    </location>
</feature>
<evidence type="ECO:0000256" key="3">
    <source>
        <dbReference type="ARBA" id="ARBA00022478"/>
    </source>
</evidence>
<feature type="region of interest" description="Disordered" evidence="12">
    <location>
        <begin position="1041"/>
        <end position="1060"/>
    </location>
</feature>
<dbReference type="OMA" id="NREDYQQ"/>
<dbReference type="GO" id="GO:0003677">
    <property type="term" value="F:DNA binding"/>
    <property type="evidence" value="ECO:0007669"/>
    <property type="project" value="InterPro"/>
</dbReference>
<dbReference type="Pfam" id="PF04998">
    <property type="entry name" value="RNA_pol_Rpb1_5"/>
    <property type="match status" value="1"/>
</dbReference>
<dbReference type="InterPro" id="IPR042102">
    <property type="entry name" value="RNA_pol_Rpb1_3_sf"/>
</dbReference>
<dbReference type="InterPro" id="IPR007066">
    <property type="entry name" value="RNA_pol_Rpb1_3"/>
</dbReference>
<evidence type="ECO:0000256" key="5">
    <source>
        <dbReference type="ARBA" id="ARBA00022695"/>
    </source>
</evidence>
<dbReference type="Gene3D" id="1.10.274.100">
    <property type="entry name" value="RNA polymerase Rpb1, domain 3"/>
    <property type="match status" value="1"/>
</dbReference>
<dbReference type="RefSeq" id="XP_008476357.1">
    <property type="nucleotide sequence ID" value="XM_008478135.3"/>
</dbReference>
<evidence type="ECO:0000256" key="8">
    <source>
        <dbReference type="ARBA" id="ARBA00022842"/>
    </source>
</evidence>
<evidence type="ECO:0000256" key="2">
    <source>
        <dbReference type="ARBA" id="ARBA00006460"/>
    </source>
</evidence>
<evidence type="ECO:0000256" key="6">
    <source>
        <dbReference type="ARBA" id="ARBA00022723"/>
    </source>
</evidence>
<dbReference type="Gene3D" id="2.40.40.20">
    <property type="match status" value="1"/>
</dbReference>
<dbReference type="GO" id="GO:0003899">
    <property type="term" value="F:DNA-directed RNA polymerase activity"/>
    <property type="evidence" value="ECO:0007669"/>
    <property type="project" value="UniProtKB-EC"/>
</dbReference>
<dbReference type="Gene3D" id="6.20.50.80">
    <property type="match status" value="1"/>
</dbReference>
<feature type="domain" description="RNA polymerase N-terminal" evidence="13">
    <location>
        <begin position="293"/>
        <end position="572"/>
    </location>
</feature>
<dbReference type="SMART" id="SM00663">
    <property type="entry name" value="RPOLA_N"/>
    <property type="match status" value="1"/>
</dbReference>
<dbReference type="Proteomes" id="UP000079169">
    <property type="component" value="Unplaced"/>
</dbReference>
<dbReference type="CTD" id="124200645"/>
<keyword evidence="6" id="KW-0479">Metal-binding</keyword>
<dbReference type="Gene3D" id="1.10.150.390">
    <property type="match status" value="1"/>
</dbReference>
<dbReference type="InterPro" id="IPR038120">
    <property type="entry name" value="Rpb1_funnel_sf"/>
</dbReference>